<keyword evidence="3" id="KW-1185">Reference proteome</keyword>
<proteinExistence type="predicted"/>
<feature type="compositionally biased region" description="Polar residues" evidence="1">
    <location>
        <begin position="41"/>
        <end position="54"/>
    </location>
</feature>
<feature type="region of interest" description="Disordered" evidence="1">
    <location>
        <begin position="443"/>
        <end position="485"/>
    </location>
</feature>
<feature type="region of interest" description="Disordered" evidence="1">
    <location>
        <begin position="503"/>
        <end position="535"/>
    </location>
</feature>
<protein>
    <submittedName>
        <fullName evidence="2">Uncharacterized protein</fullName>
    </submittedName>
</protein>
<organism evidence="2 3">
    <name type="scientific">Vitrella brassicaformis (strain CCMP3155)</name>
    <dbReference type="NCBI Taxonomy" id="1169540"/>
    <lineage>
        <taxon>Eukaryota</taxon>
        <taxon>Sar</taxon>
        <taxon>Alveolata</taxon>
        <taxon>Colpodellida</taxon>
        <taxon>Vitrellaceae</taxon>
        <taxon>Vitrella</taxon>
    </lineage>
</organism>
<feature type="region of interest" description="Disordered" evidence="1">
    <location>
        <begin position="230"/>
        <end position="258"/>
    </location>
</feature>
<accession>A0A0G4ETA7</accession>
<evidence type="ECO:0000313" key="2">
    <source>
        <dbReference type="EMBL" id="CEM01472.1"/>
    </source>
</evidence>
<reference evidence="2 3" key="1">
    <citation type="submission" date="2014-11" db="EMBL/GenBank/DDBJ databases">
        <authorList>
            <person name="Zhu J."/>
            <person name="Qi W."/>
            <person name="Song R."/>
        </authorList>
    </citation>
    <scope>NUCLEOTIDE SEQUENCE [LARGE SCALE GENOMIC DNA]</scope>
</reference>
<feature type="compositionally biased region" description="Polar residues" evidence="1">
    <location>
        <begin position="468"/>
        <end position="477"/>
    </location>
</feature>
<dbReference type="AlphaFoldDB" id="A0A0G4ETA7"/>
<feature type="compositionally biased region" description="Gly residues" evidence="1">
    <location>
        <begin position="232"/>
        <end position="245"/>
    </location>
</feature>
<dbReference type="Proteomes" id="UP000041254">
    <property type="component" value="Unassembled WGS sequence"/>
</dbReference>
<dbReference type="Gene3D" id="1.20.5.2050">
    <property type="match status" value="1"/>
</dbReference>
<dbReference type="EMBL" id="CDMY01000305">
    <property type="protein sequence ID" value="CEM01472.1"/>
    <property type="molecule type" value="Genomic_DNA"/>
</dbReference>
<evidence type="ECO:0000313" key="3">
    <source>
        <dbReference type="Proteomes" id="UP000041254"/>
    </source>
</evidence>
<feature type="region of interest" description="Disordered" evidence="1">
    <location>
        <begin position="1"/>
        <end position="76"/>
    </location>
</feature>
<feature type="region of interest" description="Disordered" evidence="1">
    <location>
        <begin position="314"/>
        <end position="394"/>
    </location>
</feature>
<dbReference type="VEuPathDB" id="CryptoDB:Vbra_13102"/>
<feature type="compositionally biased region" description="Low complexity" evidence="1">
    <location>
        <begin position="22"/>
        <end position="34"/>
    </location>
</feature>
<name>A0A0G4ETA7_VITBC</name>
<evidence type="ECO:0000256" key="1">
    <source>
        <dbReference type="SAM" id="MobiDB-lite"/>
    </source>
</evidence>
<feature type="compositionally biased region" description="Polar residues" evidence="1">
    <location>
        <begin position="61"/>
        <end position="70"/>
    </location>
</feature>
<gene>
    <name evidence="2" type="ORF">Vbra_13102</name>
</gene>
<feature type="region of interest" description="Disordered" evidence="1">
    <location>
        <begin position="122"/>
        <end position="147"/>
    </location>
</feature>
<dbReference type="InParanoid" id="A0A0G4ETA7"/>
<sequence>MNGTTEDACNGASVPVKKEKQPQAAQSPSQRPAATGEQSKDTQQGVDTSSNQKNGAGPSAAVSNGASQPGASFMSGLAQPTTHQYLSMMPPPPLAPPLPSNLFPSAYLAANAAAAAAAAAAGGAGGGGEASQRNSVGEEAMNGGGGGEVALPAVFRPRLYIRDADSGVEGIQFDEKEQAWRVTVLLENGVTQCHYFQCKMNGGIEAALEHAAFWKYQQEMERKYQFQQRGATGAGGGAGGGGGGSKAQENGDSAAAAPDSTCKDVYWGDANQAGWLLAHPGAGGQQAAVTTGSSANKQTAHLAFPFPEQDPAYPFLPSIPIPPPLLGGGPGGAAAGGDRGRRKRTKHQRGDGLDSDGGGGGESGQKKTSSSGGRKKVYSDQYPDGPPANCEPNKGIHWRPDRCVSFYEPLSASAPEGTKPARRKRLFPARFPTTAEQALAEAKAFQRQLNSGASMPPPRRKRGRTKSNKTGNNTQHQVEMGEEDMSSENLAHHMLMSMAAVKEEQEVDHPLPHVHVQILQPQPAAPQPGSEKMHD</sequence>
<feature type="compositionally biased region" description="Basic residues" evidence="1">
    <location>
        <begin position="458"/>
        <end position="467"/>
    </location>
</feature>
<feature type="compositionally biased region" description="Gly residues" evidence="1">
    <location>
        <begin position="326"/>
        <end position="337"/>
    </location>
</feature>